<comment type="caution">
    <text evidence="1">The sequence shown here is derived from an EMBL/GenBank/DDBJ whole genome shotgun (WGS) entry which is preliminary data.</text>
</comment>
<sequence length="142" mass="16312">MSFDLMVFEPSAAPTERAKFMEWYQAQTEWSEDHSYQDHSVTSPALKAWFEEMINFFPPMNGPLASDDIDDEKVTDHCIGKEVIYSAFAWPVAEEAYRKMRELAIKHNVGFFDVSADQGEILFPGRSITGSSAKSKPCWKFW</sequence>
<name>A0A7W4WGE0_9GAMM</name>
<dbReference type="EMBL" id="JACHWZ010000053">
    <property type="protein sequence ID" value="MBB3063693.1"/>
    <property type="molecule type" value="Genomic_DNA"/>
</dbReference>
<gene>
    <name evidence="1" type="ORF">FHS09_004565</name>
</gene>
<dbReference type="Proteomes" id="UP000535937">
    <property type="component" value="Unassembled WGS sequence"/>
</dbReference>
<reference evidence="1 2" key="1">
    <citation type="submission" date="2020-08" db="EMBL/GenBank/DDBJ databases">
        <title>Genomic Encyclopedia of Type Strains, Phase III (KMG-III): the genomes of soil and plant-associated and newly described type strains.</title>
        <authorList>
            <person name="Whitman W."/>
        </authorList>
    </citation>
    <scope>NUCLEOTIDE SEQUENCE [LARGE SCALE GENOMIC DNA]</scope>
    <source>
        <strain evidence="1 2">CECT 8799</strain>
    </source>
</reference>
<keyword evidence="2" id="KW-1185">Reference proteome</keyword>
<proteinExistence type="predicted"/>
<evidence type="ECO:0000313" key="2">
    <source>
        <dbReference type="Proteomes" id="UP000535937"/>
    </source>
</evidence>
<evidence type="ECO:0000313" key="1">
    <source>
        <dbReference type="EMBL" id="MBB3063693.1"/>
    </source>
</evidence>
<dbReference type="AlphaFoldDB" id="A0A7W4WGE0"/>
<protein>
    <submittedName>
        <fullName evidence="1">Uncharacterized protein</fullName>
    </submittedName>
</protein>
<accession>A0A7W4WGE0</accession>
<dbReference type="RefSeq" id="WP_183464083.1">
    <property type="nucleotide sequence ID" value="NZ_JACHWZ010000053.1"/>
</dbReference>
<organism evidence="1 2">
    <name type="scientific">Microbulbifer rhizosphaerae</name>
    <dbReference type="NCBI Taxonomy" id="1562603"/>
    <lineage>
        <taxon>Bacteria</taxon>
        <taxon>Pseudomonadati</taxon>
        <taxon>Pseudomonadota</taxon>
        <taxon>Gammaproteobacteria</taxon>
        <taxon>Cellvibrionales</taxon>
        <taxon>Microbulbiferaceae</taxon>
        <taxon>Microbulbifer</taxon>
    </lineage>
</organism>